<keyword evidence="5" id="KW-1185">Reference proteome</keyword>
<dbReference type="Gene3D" id="3.40.50.2000">
    <property type="entry name" value="Glycogen Phosphorylase B"/>
    <property type="match status" value="2"/>
</dbReference>
<organism evidence="4 5">
    <name type="scientific">Vulcanimicrobium alpinum</name>
    <dbReference type="NCBI Taxonomy" id="3016050"/>
    <lineage>
        <taxon>Bacteria</taxon>
        <taxon>Bacillati</taxon>
        <taxon>Vulcanimicrobiota</taxon>
        <taxon>Vulcanimicrobiia</taxon>
        <taxon>Vulcanimicrobiales</taxon>
        <taxon>Vulcanimicrobiaceae</taxon>
        <taxon>Vulcanimicrobium</taxon>
    </lineage>
</organism>
<keyword evidence="2 4" id="KW-0808">Transferase</keyword>
<reference evidence="4 5" key="1">
    <citation type="journal article" date="2022" name="ISME Commun">
        <title>Vulcanimicrobium alpinus gen. nov. sp. nov., the first cultivated representative of the candidate phylum 'Eremiobacterota', is a metabolically versatile aerobic anoxygenic phototroph.</title>
        <authorList>
            <person name="Yabe S."/>
            <person name="Muto K."/>
            <person name="Abe K."/>
            <person name="Yokota A."/>
            <person name="Staudigel H."/>
            <person name="Tebo B.M."/>
        </authorList>
    </citation>
    <scope>NUCLEOTIDE SEQUENCE [LARGE SCALE GENOMIC DNA]</scope>
    <source>
        <strain evidence="4 5">WC8-2</strain>
    </source>
</reference>
<proteinExistence type="predicted"/>
<dbReference type="Proteomes" id="UP001317532">
    <property type="component" value="Chromosome"/>
</dbReference>
<dbReference type="Pfam" id="PF13439">
    <property type="entry name" value="Glyco_transf_4"/>
    <property type="match status" value="1"/>
</dbReference>
<dbReference type="RefSeq" id="WP_317997260.1">
    <property type="nucleotide sequence ID" value="NZ_AP025523.1"/>
</dbReference>
<dbReference type="InterPro" id="IPR028098">
    <property type="entry name" value="Glyco_trans_4-like_N"/>
</dbReference>
<evidence type="ECO:0000259" key="3">
    <source>
        <dbReference type="Pfam" id="PF13439"/>
    </source>
</evidence>
<name>A0AAN1XVR6_UNVUL</name>
<keyword evidence="1" id="KW-0328">Glycosyltransferase</keyword>
<protein>
    <submittedName>
        <fullName evidence="4">Glycosyl transferase</fullName>
    </submittedName>
</protein>
<dbReference type="AlphaFoldDB" id="A0AAN1XVR6"/>
<feature type="domain" description="Glycosyltransferase subfamily 4-like N-terminal" evidence="3">
    <location>
        <begin position="27"/>
        <end position="162"/>
    </location>
</feature>
<evidence type="ECO:0000313" key="5">
    <source>
        <dbReference type="Proteomes" id="UP001317532"/>
    </source>
</evidence>
<dbReference type="PANTHER" id="PTHR12526">
    <property type="entry name" value="GLYCOSYLTRANSFERASE"/>
    <property type="match status" value="1"/>
</dbReference>
<sequence length="366" mass="39257">MEARSPGQAPIRVVHLVDVMGTAKLWGKERAIATLMERQRQAGLVPQLVTFTANALVDTLAAAGYRTAVLGSRKRRVPVGAFASLMRLLRAEPATVLHTHGYKANIVGRAARAAGAPIGRLVATVHGMNDETLALTFYHRLDRWSAPLSHAVALADASLAPSFPRSARVGFVANAIPNRAAFTAAERDAARRRFNLAGDAFVVGLLGRVTAAKGALDALAVARACRDPRIVFVFAGDGEVALRADVPENVRFLGYVENSDGYLPALDVYLQASHFEGLSLALLEAMRGGLACIATDVGSTDRAIDDGRTGLLVPAHDRVKIAEAIERLAASDDDRTRLAAAARNRFITDFTIEPHYRAYQELYGLS</sequence>
<gene>
    <name evidence="4" type="ORF">WPS_15650</name>
</gene>
<accession>A0AAN1XVR6</accession>
<dbReference type="KEGG" id="vab:WPS_15650"/>
<evidence type="ECO:0000313" key="4">
    <source>
        <dbReference type="EMBL" id="BDE06289.1"/>
    </source>
</evidence>
<dbReference type="Pfam" id="PF13692">
    <property type="entry name" value="Glyco_trans_1_4"/>
    <property type="match status" value="1"/>
</dbReference>
<evidence type="ECO:0000256" key="1">
    <source>
        <dbReference type="ARBA" id="ARBA00022676"/>
    </source>
</evidence>
<dbReference type="GO" id="GO:0016757">
    <property type="term" value="F:glycosyltransferase activity"/>
    <property type="evidence" value="ECO:0007669"/>
    <property type="project" value="UniProtKB-KW"/>
</dbReference>
<dbReference type="EMBL" id="AP025523">
    <property type="protein sequence ID" value="BDE06289.1"/>
    <property type="molecule type" value="Genomic_DNA"/>
</dbReference>
<dbReference type="PANTHER" id="PTHR12526:SF510">
    <property type="entry name" value="D-INOSITOL 3-PHOSPHATE GLYCOSYLTRANSFERASE"/>
    <property type="match status" value="1"/>
</dbReference>
<dbReference type="SUPFAM" id="SSF53756">
    <property type="entry name" value="UDP-Glycosyltransferase/glycogen phosphorylase"/>
    <property type="match status" value="1"/>
</dbReference>
<evidence type="ECO:0000256" key="2">
    <source>
        <dbReference type="ARBA" id="ARBA00022679"/>
    </source>
</evidence>